<keyword evidence="2" id="KW-0732">Signal</keyword>
<feature type="signal peptide" evidence="2">
    <location>
        <begin position="1"/>
        <end position="24"/>
    </location>
</feature>
<dbReference type="InterPro" id="IPR011042">
    <property type="entry name" value="6-blade_b-propeller_TolB-like"/>
</dbReference>
<dbReference type="InterPro" id="IPR001258">
    <property type="entry name" value="NHL_repeat"/>
</dbReference>
<protein>
    <recommendedName>
        <fullName evidence="5">NHL repeat protein</fullName>
    </recommendedName>
</protein>
<sequence length="354" mass="38743">MKSRCLATAAAVAIGLFPCLSLEAEDPRILVPSEALPVEVLIGPDSPSFDSQPAPGPLNTPFAVEFDSHNRMWIVEFDGGRVLRCAPDNPTEPKVIAGPESAIDANALGYVDGPAKQARFNKLHNLAIDAHDVLYLSDHSNHSVRRLQQNASGEWFVDTFAGTGKEGPSKERVVRHEATFHEPICVTLTPDRRRLLVADIGNQVVRSIDLETGIVDVLVGRDAKLKDPRAVDLDPQGRLLVLERNGNRLRRMDEDHSATVLAGNGKKGGVDGEGLNSSFNGPKHMDVASDGRVFIADDVNHLVRVYDPQNGTVGTLNLGEYQLRRPHGVCIHDDQLYIADSFHHRILRVPLPTR</sequence>
<dbReference type="Proteomes" id="UP001430306">
    <property type="component" value="Unassembled WGS sequence"/>
</dbReference>
<comment type="caution">
    <text evidence="3">The sequence shown here is derived from an EMBL/GenBank/DDBJ whole genome shotgun (WGS) entry which is preliminary data.</text>
</comment>
<dbReference type="EMBL" id="JAJKFW010000059">
    <property type="protein sequence ID" value="MCC9644707.1"/>
    <property type="molecule type" value="Genomic_DNA"/>
</dbReference>
<dbReference type="Gene3D" id="2.120.10.30">
    <property type="entry name" value="TolB, C-terminal domain"/>
    <property type="match status" value="2"/>
</dbReference>
<feature type="chain" id="PRO_5046745552" description="NHL repeat protein" evidence="2">
    <location>
        <begin position="25"/>
        <end position="354"/>
    </location>
</feature>
<dbReference type="PANTHER" id="PTHR46388">
    <property type="entry name" value="NHL REPEAT-CONTAINING PROTEIN 2"/>
    <property type="match status" value="1"/>
</dbReference>
<accession>A0ABS8NP45</accession>
<organism evidence="3 4">
    <name type="scientific">Rhodopirellula halodulae</name>
    <dbReference type="NCBI Taxonomy" id="2894198"/>
    <lineage>
        <taxon>Bacteria</taxon>
        <taxon>Pseudomonadati</taxon>
        <taxon>Planctomycetota</taxon>
        <taxon>Planctomycetia</taxon>
        <taxon>Pirellulales</taxon>
        <taxon>Pirellulaceae</taxon>
        <taxon>Rhodopirellula</taxon>
    </lineage>
</organism>
<gene>
    <name evidence="3" type="ORF">LOC71_20735</name>
</gene>
<keyword evidence="4" id="KW-1185">Reference proteome</keyword>
<evidence type="ECO:0000256" key="1">
    <source>
        <dbReference type="ARBA" id="ARBA00022737"/>
    </source>
</evidence>
<evidence type="ECO:0000256" key="2">
    <source>
        <dbReference type="SAM" id="SignalP"/>
    </source>
</evidence>
<evidence type="ECO:0000313" key="4">
    <source>
        <dbReference type="Proteomes" id="UP001430306"/>
    </source>
</evidence>
<proteinExistence type="predicted"/>
<dbReference type="SUPFAM" id="SSF101898">
    <property type="entry name" value="NHL repeat"/>
    <property type="match status" value="1"/>
</dbReference>
<keyword evidence="1" id="KW-0677">Repeat</keyword>
<evidence type="ECO:0000313" key="3">
    <source>
        <dbReference type="EMBL" id="MCC9644707.1"/>
    </source>
</evidence>
<reference evidence="3" key="1">
    <citation type="submission" date="2021-11" db="EMBL/GenBank/DDBJ databases">
        <title>Genome sequence.</title>
        <authorList>
            <person name="Sun Q."/>
        </authorList>
    </citation>
    <scope>NUCLEOTIDE SEQUENCE</scope>
    <source>
        <strain evidence="3">JC740</strain>
    </source>
</reference>
<dbReference type="Pfam" id="PF01436">
    <property type="entry name" value="NHL"/>
    <property type="match status" value="1"/>
</dbReference>
<dbReference type="RefSeq" id="WP_230276410.1">
    <property type="nucleotide sequence ID" value="NZ_JAJKFW010000059.1"/>
</dbReference>
<name>A0ABS8NP45_9BACT</name>
<dbReference type="PANTHER" id="PTHR46388:SF2">
    <property type="entry name" value="NHL REPEAT-CONTAINING PROTEIN 2"/>
    <property type="match status" value="1"/>
</dbReference>
<evidence type="ECO:0008006" key="5">
    <source>
        <dbReference type="Google" id="ProtNLM"/>
    </source>
</evidence>